<keyword evidence="2" id="KW-1185">Reference proteome</keyword>
<proteinExistence type="predicted"/>
<reference evidence="1" key="1">
    <citation type="journal article" date="2023" name="Plant J.">
        <title>Genome sequences and population genomics provide insights into the demographic history, inbreeding, and mutation load of two 'living fossil' tree species of Dipteronia.</title>
        <authorList>
            <person name="Feng Y."/>
            <person name="Comes H.P."/>
            <person name="Chen J."/>
            <person name="Zhu S."/>
            <person name="Lu R."/>
            <person name="Zhang X."/>
            <person name="Li P."/>
            <person name="Qiu J."/>
            <person name="Olsen K.M."/>
            <person name="Qiu Y."/>
        </authorList>
    </citation>
    <scope>NUCLEOTIDE SEQUENCE</scope>
    <source>
        <strain evidence="1">KIB01</strain>
    </source>
</reference>
<name>A0AAD9TSX8_9ROSI</name>
<sequence>LPADATDEYIKIEESTVIESLKRFCHIVVEVFAQQYLRSPNVDDVARLLRIGKHREFPGMLGLGRFWKKDVLHDIMTAYIIMHNMIIVDERDVDVAIHNHMEAPTPQVERVIDENT</sequence>
<feature type="non-terminal residue" evidence="1">
    <location>
        <position position="116"/>
    </location>
</feature>
<evidence type="ECO:0000313" key="2">
    <source>
        <dbReference type="Proteomes" id="UP001280121"/>
    </source>
</evidence>
<organism evidence="1 2">
    <name type="scientific">Dipteronia dyeriana</name>
    <dbReference type="NCBI Taxonomy" id="168575"/>
    <lineage>
        <taxon>Eukaryota</taxon>
        <taxon>Viridiplantae</taxon>
        <taxon>Streptophyta</taxon>
        <taxon>Embryophyta</taxon>
        <taxon>Tracheophyta</taxon>
        <taxon>Spermatophyta</taxon>
        <taxon>Magnoliopsida</taxon>
        <taxon>eudicotyledons</taxon>
        <taxon>Gunneridae</taxon>
        <taxon>Pentapetalae</taxon>
        <taxon>rosids</taxon>
        <taxon>malvids</taxon>
        <taxon>Sapindales</taxon>
        <taxon>Sapindaceae</taxon>
        <taxon>Hippocastanoideae</taxon>
        <taxon>Acereae</taxon>
        <taxon>Dipteronia</taxon>
    </lineage>
</organism>
<dbReference type="EMBL" id="JANJYI010000007">
    <property type="protein sequence ID" value="KAK2641677.1"/>
    <property type="molecule type" value="Genomic_DNA"/>
</dbReference>
<dbReference type="Proteomes" id="UP001280121">
    <property type="component" value="Unassembled WGS sequence"/>
</dbReference>
<dbReference type="Pfam" id="PF04827">
    <property type="entry name" value="Plant_tran"/>
    <property type="match status" value="2"/>
</dbReference>
<dbReference type="PANTHER" id="PTHR47150">
    <property type="entry name" value="OS12G0169200 PROTEIN"/>
    <property type="match status" value="1"/>
</dbReference>
<comment type="caution">
    <text evidence="1">The sequence shown here is derived from an EMBL/GenBank/DDBJ whole genome shotgun (WGS) entry which is preliminary data.</text>
</comment>
<protein>
    <submittedName>
        <fullName evidence="1">Uncharacterized protein</fullName>
    </submittedName>
</protein>
<evidence type="ECO:0000313" key="1">
    <source>
        <dbReference type="EMBL" id="KAK2641677.1"/>
    </source>
</evidence>
<gene>
    <name evidence="1" type="ORF">Ddye_023440</name>
</gene>
<dbReference type="InterPro" id="IPR006912">
    <property type="entry name" value="Harbinger_derived_prot"/>
</dbReference>
<accession>A0AAD9TSX8</accession>
<dbReference type="PANTHER" id="PTHR47150:SF7">
    <property type="entry name" value="NUCLEASE"/>
    <property type="match status" value="1"/>
</dbReference>
<dbReference type="AlphaFoldDB" id="A0AAD9TSX8"/>